<accession>A0AAV1CVN6</accession>
<evidence type="ECO:0000313" key="2">
    <source>
        <dbReference type="EMBL" id="CAI9098784.1"/>
    </source>
</evidence>
<evidence type="ECO:0000313" key="3">
    <source>
        <dbReference type="Proteomes" id="UP001161247"/>
    </source>
</evidence>
<gene>
    <name evidence="2" type="ORF">OLC1_LOCUS8917</name>
</gene>
<reference evidence="2" key="1">
    <citation type="submission" date="2023-03" db="EMBL/GenBank/DDBJ databases">
        <authorList>
            <person name="Julca I."/>
        </authorList>
    </citation>
    <scope>NUCLEOTIDE SEQUENCE</scope>
</reference>
<dbReference type="EMBL" id="OX459120">
    <property type="protein sequence ID" value="CAI9098784.1"/>
    <property type="molecule type" value="Genomic_DNA"/>
</dbReference>
<proteinExistence type="predicted"/>
<feature type="region of interest" description="Disordered" evidence="1">
    <location>
        <begin position="163"/>
        <end position="209"/>
    </location>
</feature>
<sequence length="389" mass="44658">MSEVEKVMDDAESLSMTTYIRAKIWIKPHEPLNPSFYVTLDLEQETWLDCRYERMHKFCLRCGQLAYPLTRCLHLSDAQLESYLDGYFFNESGRNNAPLVKYNMKKLFSESIRAHGHKNHKRTSIITETFVDSQRNYFATVDENTIKNGFEITMRVEHGLEQVQPPKPDLNDEMQEEDPNDHIDDDNQGNEAPMQPEANGFLPSENGFHILEVPPPLRIMEAEISQQNSSSMEDGSQNLPNEGSTSQQWEEAAKTSQSNHMVNLAKLSPILAEKEHLSSQPLQVATKPKGDLHEVHQLTKEYVEWLKLQDVEVDLLARNDMVWEWQQRKVNKLKKGSFCFQKPTYAENKADNFSINSSSSLIQLNPYQASTSALFELLSDAESDSGRLR</sequence>
<evidence type="ECO:0000256" key="1">
    <source>
        <dbReference type="SAM" id="MobiDB-lite"/>
    </source>
</evidence>
<keyword evidence="3" id="KW-1185">Reference proteome</keyword>
<dbReference type="Proteomes" id="UP001161247">
    <property type="component" value="Chromosome 3"/>
</dbReference>
<feature type="region of interest" description="Disordered" evidence="1">
    <location>
        <begin position="225"/>
        <end position="258"/>
    </location>
</feature>
<feature type="compositionally biased region" description="Acidic residues" evidence="1">
    <location>
        <begin position="171"/>
        <end position="188"/>
    </location>
</feature>
<name>A0AAV1CVN6_OLDCO</name>
<organism evidence="2 3">
    <name type="scientific">Oldenlandia corymbosa var. corymbosa</name>
    <dbReference type="NCBI Taxonomy" id="529605"/>
    <lineage>
        <taxon>Eukaryota</taxon>
        <taxon>Viridiplantae</taxon>
        <taxon>Streptophyta</taxon>
        <taxon>Embryophyta</taxon>
        <taxon>Tracheophyta</taxon>
        <taxon>Spermatophyta</taxon>
        <taxon>Magnoliopsida</taxon>
        <taxon>eudicotyledons</taxon>
        <taxon>Gunneridae</taxon>
        <taxon>Pentapetalae</taxon>
        <taxon>asterids</taxon>
        <taxon>lamiids</taxon>
        <taxon>Gentianales</taxon>
        <taxon>Rubiaceae</taxon>
        <taxon>Rubioideae</taxon>
        <taxon>Spermacoceae</taxon>
        <taxon>Hedyotis-Oldenlandia complex</taxon>
        <taxon>Oldenlandia</taxon>
    </lineage>
</organism>
<protein>
    <submittedName>
        <fullName evidence="2">OLC1v1035491C1</fullName>
    </submittedName>
</protein>
<dbReference type="AlphaFoldDB" id="A0AAV1CVN6"/>